<evidence type="ECO:0000256" key="1">
    <source>
        <dbReference type="SAM" id="MobiDB-lite"/>
    </source>
</evidence>
<organism evidence="4 5">
    <name type="scientific">Pseudanabaena yagii GIHE-NHR1</name>
    <dbReference type="NCBI Taxonomy" id="2722753"/>
    <lineage>
        <taxon>Bacteria</taxon>
        <taxon>Bacillati</taxon>
        <taxon>Cyanobacteriota</taxon>
        <taxon>Cyanophyceae</taxon>
        <taxon>Pseudanabaenales</taxon>
        <taxon>Pseudanabaenaceae</taxon>
        <taxon>Pseudanabaena</taxon>
        <taxon>Pseudanabaena yagii</taxon>
    </lineage>
</organism>
<evidence type="ECO:0000259" key="2">
    <source>
        <dbReference type="Pfam" id="PF13546"/>
    </source>
</evidence>
<evidence type="ECO:0000313" key="3">
    <source>
        <dbReference type="EMBL" id="NMF59381.1"/>
    </source>
</evidence>
<protein>
    <submittedName>
        <fullName evidence="4">Transposase</fullName>
    </submittedName>
</protein>
<reference evidence="4 5" key="1">
    <citation type="submission" date="2020-03" db="EMBL/GenBank/DDBJ databases">
        <title>Draft Genome Sequence of 2-Methylisoborneol Producing Pseudanabaena yagii Strain GIHE-NHR1 Isolated from North Han River in South Korea.</title>
        <authorList>
            <person name="Jeong J."/>
        </authorList>
    </citation>
    <scope>NUCLEOTIDE SEQUENCE [LARGE SCALE GENOMIC DNA]</scope>
    <source>
        <strain evidence="4 5">GIHE-NHR1</strain>
    </source>
</reference>
<dbReference type="Pfam" id="PF13546">
    <property type="entry name" value="DDE_5"/>
    <property type="match status" value="1"/>
</dbReference>
<dbReference type="NCBIfam" id="NF041680">
    <property type="entry name" value="transp_NF041680"/>
    <property type="match status" value="1"/>
</dbReference>
<keyword evidence="5" id="KW-1185">Reference proteome</keyword>
<feature type="region of interest" description="Disordered" evidence="1">
    <location>
        <begin position="388"/>
        <end position="430"/>
    </location>
</feature>
<dbReference type="EMBL" id="JAAVJL010000003">
    <property type="protein sequence ID" value="NMF60687.1"/>
    <property type="molecule type" value="Genomic_DNA"/>
</dbReference>
<name>A0ABX1M3N3_9CYAN</name>
<dbReference type="EMBL" id="JAAVJL010000001">
    <property type="protein sequence ID" value="NMF59381.1"/>
    <property type="molecule type" value="Genomic_DNA"/>
</dbReference>
<evidence type="ECO:0000313" key="4">
    <source>
        <dbReference type="EMBL" id="NMF60687.1"/>
    </source>
</evidence>
<dbReference type="Proteomes" id="UP000738376">
    <property type="component" value="Unassembled WGS sequence"/>
</dbReference>
<proteinExistence type="predicted"/>
<evidence type="ECO:0000313" key="5">
    <source>
        <dbReference type="Proteomes" id="UP000738376"/>
    </source>
</evidence>
<accession>A0ABX1M3N3</accession>
<dbReference type="InterPro" id="IPR038721">
    <property type="entry name" value="IS701-like_DDE_dom"/>
</dbReference>
<comment type="caution">
    <text evidence="4">The sequence shown here is derived from an EMBL/GenBank/DDBJ whole genome shotgun (WGS) entry which is preliminary data.</text>
</comment>
<sequence length="430" mass="49844">MIIEKLQEFRQQVYRFLGNGRDAIFDLMDAVLTSPSVKSFAELSLSAVYRRKWSSLYESLKDSRPRRGRLRGLCVEQIPKDIRPLLAGDHTGWERPHDQTLKDRSFVHQPNLVEGNKPIMLGHDYSTLAWIPEMTGSWAIPLCHERISSFETAAQRATFQLRQVCRDLTVRPIATYDSEYGSAAFMNLTEDIPADLLLRLRPNRCLYKVPAPYSGCGRPRKHGDKFQLAKSDSWGEPSATFSLEDETVGQVQIQQWSDLHFKKASQRHFQVMRVTHPHCSGLWLAWVGEQMPSLEQIWRLYLRRFAIDHWYRFAKQRLHWTLPQLLTPQQALRWSDLMPLLSWQLWLARKLVIDNPLPWQKPQTNLTFGRVAQGFATLLVRIGSPACSPKPRGKSLGWQSGRKRSPFPRFPIIKKRPSRPKKTNKDNPNS</sequence>
<dbReference type="RefSeq" id="WP_169364169.1">
    <property type="nucleotide sequence ID" value="NZ_JAAVJL010000001.1"/>
</dbReference>
<gene>
    <name evidence="3" type="ORF">HC246_15485</name>
    <name evidence="4" type="ORF">HC246_22310</name>
</gene>
<feature type="compositionally biased region" description="Basic residues" evidence="1">
    <location>
        <begin position="401"/>
        <end position="422"/>
    </location>
</feature>
<feature type="domain" description="Transposase IS701-like DDE" evidence="2">
    <location>
        <begin position="27"/>
        <end position="257"/>
    </location>
</feature>